<accession>A0ABN1YG57</accession>
<dbReference type="PANTHER" id="PTHR43130:SF2">
    <property type="entry name" value="DJ-1_PFPI DOMAIN-CONTAINING PROTEIN"/>
    <property type="match status" value="1"/>
</dbReference>
<feature type="domain" description="DJ-1/PfpI" evidence="1">
    <location>
        <begin position="7"/>
        <end position="165"/>
    </location>
</feature>
<dbReference type="Gene3D" id="3.40.50.880">
    <property type="match status" value="1"/>
</dbReference>
<dbReference type="CDD" id="cd03139">
    <property type="entry name" value="GATase1_PfpI_2"/>
    <property type="match status" value="1"/>
</dbReference>
<protein>
    <submittedName>
        <fullName evidence="2">DJ-1/PfpI family protein</fullName>
    </submittedName>
</protein>
<name>A0ABN1YG57_9ACTN</name>
<dbReference type="InterPro" id="IPR002818">
    <property type="entry name" value="DJ-1/PfpI"/>
</dbReference>
<dbReference type="InterPro" id="IPR052158">
    <property type="entry name" value="INH-QAR"/>
</dbReference>
<gene>
    <name evidence="2" type="ORF">GCM10009639_55910</name>
</gene>
<dbReference type="Pfam" id="PF01965">
    <property type="entry name" value="DJ-1_PfpI"/>
    <property type="match status" value="1"/>
</dbReference>
<dbReference type="PANTHER" id="PTHR43130">
    <property type="entry name" value="ARAC-FAMILY TRANSCRIPTIONAL REGULATOR"/>
    <property type="match status" value="1"/>
</dbReference>
<dbReference type="SUPFAM" id="SSF52317">
    <property type="entry name" value="Class I glutamine amidotransferase-like"/>
    <property type="match status" value="1"/>
</dbReference>
<comment type="caution">
    <text evidence="2">The sequence shown here is derived from an EMBL/GenBank/DDBJ whole genome shotgun (WGS) entry which is preliminary data.</text>
</comment>
<dbReference type="InterPro" id="IPR029062">
    <property type="entry name" value="Class_I_gatase-like"/>
</dbReference>
<reference evidence="2 3" key="1">
    <citation type="journal article" date="2019" name="Int. J. Syst. Evol. Microbiol.">
        <title>The Global Catalogue of Microorganisms (GCM) 10K type strain sequencing project: providing services to taxonomists for standard genome sequencing and annotation.</title>
        <authorList>
            <consortium name="The Broad Institute Genomics Platform"/>
            <consortium name="The Broad Institute Genome Sequencing Center for Infectious Disease"/>
            <person name="Wu L."/>
            <person name="Ma J."/>
        </authorList>
    </citation>
    <scope>NUCLEOTIDE SEQUENCE [LARGE SCALE GENOMIC DNA]</scope>
    <source>
        <strain evidence="2 3">JCM 12393</strain>
    </source>
</reference>
<evidence type="ECO:0000313" key="3">
    <source>
        <dbReference type="Proteomes" id="UP001499863"/>
    </source>
</evidence>
<dbReference type="Proteomes" id="UP001499863">
    <property type="component" value="Unassembled WGS sequence"/>
</dbReference>
<evidence type="ECO:0000313" key="2">
    <source>
        <dbReference type="EMBL" id="GAA1407289.1"/>
    </source>
</evidence>
<organism evidence="2 3">
    <name type="scientific">Kitasatospora putterlickiae</name>
    <dbReference type="NCBI Taxonomy" id="221725"/>
    <lineage>
        <taxon>Bacteria</taxon>
        <taxon>Bacillati</taxon>
        <taxon>Actinomycetota</taxon>
        <taxon>Actinomycetes</taxon>
        <taxon>Kitasatosporales</taxon>
        <taxon>Streptomycetaceae</taxon>
        <taxon>Kitasatospora</taxon>
    </lineage>
</organism>
<keyword evidence="3" id="KW-1185">Reference proteome</keyword>
<proteinExistence type="predicted"/>
<dbReference type="EMBL" id="BAAAKJ010000322">
    <property type="protein sequence ID" value="GAA1407289.1"/>
    <property type="molecule type" value="Genomic_DNA"/>
</dbReference>
<sequence length="210" mass="22090">MLRRMDIVIPLFEGFEPLDAIGPYEILAMVPGATVRFVTAEPGLVRDAFGALPVHVPTAYGEVERCDVLLVPGGGGIRPMLADPAFLDWVRRVHAGTRFTTSVCTGSVVLGAAGLLKGLTATTHWAATAELESHGAVYTADRVVRHDRLITAAGVSSGIDMALRLSALLTDEITAQAIQLCTEYDPQPPFDTGSVAKAPAEVVARAGTLG</sequence>
<evidence type="ECO:0000259" key="1">
    <source>
        <dbReference type="Pfam" id="PF01965"/>
    </source>
</evidence>